<accession>A0ABY8E9D1</accession>
<evidence type="ECO:0000259" key="10">
    <source>
        <dbReference type="Pfam" id="PF01447"/>
    </source>
</evidence>
<dbReference type="InterPro" id="IPR011096">
    <property type="entry name" value="FTP_domain"/>
</dbReference>
<feature type="domain" description="FTP" evidence="12">
    <location>
        <begin position="172"/>
        <end position="221"/>
    </location>
</feature>
<proteinExistence type="inferred from homology"/>
<organism evidence="13 14">
    <name type="scientific">Tepidibacter hydrothermalis</name>
    <dbReference type="NCBI Taxonomy" id="3036126"/>
    <lineage>
        <taxon>Bacteria</taxon>
        <taxon>Bacillati</taxon>
        <taxon>Bacillota</taxon>
        <taxon>Clostridia</taxon>
        <taxon>Peptostreptococcales</taxon>
        <taxon>Peptostreptococcaceae</taxon>
        <taxon>Tepidibacter</taxon>
    </lineage>
</organism>
<dbReference type="InterPro" id="IPR050728">
    <property type="entry name" value="Zinc_Metalloprotease_M4"/>
</dbReference>
<dbReference type="InterPro" id="IPR001570">
    <property type="entry name" value="Peptidase_M4_C_domain"/>
</dbReference>
<dbReference type="CDD" id="cd09597">
    <property type="entry name" value="M4_TLP"/>
    <property type="match status" value="1"/>
</dbReference>
<reference evidence="13 14" key="1">
    <citation type="submission" date="2023-03" db="EMBL/GenBank/DDBJ databases">
        <title>Complete genome sequence of Tepidibacter sp. SWIR-1, isolated from a deep-sea hydrothermal vent.</title>
        <authorList>
            <person name="Li X."/>
        </authorList>
    </citation>
    <scope>NUCLEOTIDE SEQUENCE [LARGE SCALE GENOMIC DNA]</scope>
    <source>
        <strain evidence="13 14">SWIR-1</strain>
    </source>
</reference>
<feature type="chain" id="PRO_5044998302" description="Neutral metalloproteinase" evidence="8">
    <location>
        <begin position="27"/>
        <end position="633"/>
    </location>
</feature>
<keyword evidence="14" id="KW-1185">Reference proteome</keyword>
<dbReference type="PANTHER" id="PTHR33794:SF1">
    <property type="entry name" value="BACILLOLYSIN"/>
    <property type="match status" value="1"/>
</dbReference>
<evidence type="ECO:0000256" key="2">
    <source>
        <dbReference type="ARBA" id="ARBA00022670"/>
    </source>
</evidence>
<dbReference type="SUPFAM" id="SSF55486">
    <property type="entry name" value="Metalloproteases ('zincins'), catalytic domain"/>
    <property type="match status" value="1"/>
</dbReference>
<dbReference type="Gene3D" id="1.10.390.10">
    <property type="entry name" value="Neutral Protease Domain 2"/>
    <property type="match status" value="1"/>
</dbReference>
<dbReference type="Pfam" id="PF01447">
    <property type="entry name" value="Peptidase_M4"/>
    <property type="match status" value="1"/>
</dbReference>
<comment type="cofactor">
    <cofactor evidence="8">
        <name>Zn(2+)</name>
        <dbReference type="ChEBI" id="CHEBI:29105"/>
    </cofactor>
</comment>
<dbReference type="InterPro" id="IPR013856">
    <property type="entry name" value="Peptidase_M4_domain"/>
</dbReference>
<gene>
    <name evidence="13" type="ORF">P4S50_14195</name>
</gene>
<dbReference type="RefSeq" id="WP_277731456.1">
    <property type="nucleotide sequence ID" value="NZ_CP120733.1"/>
</dbReference>
<feature type="signal peptide" evidence="8">
    <location>
        <begin position="1"/>
        <end position="26"/>
    </location>
</feature>
<dbReference type="Proteomes" id="UP001222800">
    <property type="component" value="Chromosome"/>
</dbReference>
<dbReference type="PANTHER" id="PTHR33794">
    <property type="entry name" value="BACILLOLYSIN"/>
    <property type="match status" value="1"/>
</dbReference>
<evidence type="ECO:0000259" key="12">
    <source>
        <dbReference type="Pfam" id="PF07504"/>
    </source>
</evidence>
<dbReference type="Pfam" id="PF07504">
    <property type="entry name" value="FTP"/>
    <property type="match status" value="1"/>
</dbReference>
<evidence type="ECO:0000313" key="13">
    <source>
        <dbReference type="EMBL" id="WFD09527.1"/>
    </source>
</evidence>
<evidence type="ECO:0000259" key="11">
    <source>
        <dbReference type="Pfam" id="PF02868"/>
    </source>
</evidence>
<dbReference type="EMBL" id="CP120733">
    <property type="protein sequence ID" value="WFD09527.1"/>
    <property type="molecule type" value="Genomic_DNA"/>
</dbReference>
<evidence type="ECO:0000256" key="7">
    <source>
        <dbReference type="ARBA" id="ARBA00023049"/>
    </source>
</evidence>
<dbReference type="EC" id="3.4.24.-" evidence="8"/>
<dbReference type="InterPro" id="IPR027268">
    <property type="entry name" value="Peptidase_M4/M1_CTD_sf"/>
</dbReference>
<feature type="coiled-coil region" evidence="9">
    <location>
        <begin position="50"/>
        <end position="133"/>
    </location>
</feature>
<evidence type="ECO:0000256" key="1">
    <source>
        <dbReference type="ARBA" id="ARBA00009388"/>
    </source>
</evidence>
<protein>
    <recommendedName>
        <fullName evidence="8">Neutral metalloproteinase</fullName>
        <ecNumber evidence="8">3.4.24.-</ecNumber>
    </recommendedName>
</protein>
<evidence type="ECO:0000256" key="3">
    <source>
        <dbReference type="ARBA" id="ARBA00022723"/>
    </source>
</evidence>
<evidence type="ECO:0000256" key="5">
    <source>
        <dbReference type="ARBA" id="ARBA00022801"/>
    </source>
</evidence>
<evidence type="ECO:0000256" key="8">
    <source>
        <dbReference type="RuleBase" id="RU366073"/>
    </source>
</evidence>
<evidence type="ECO:0000256" key="6">
    <source>
        <dbReference type="ARBA" id="ARBA00022833"/>
    </source>
</evidence>
<dbReference type="InterPro" id="IPR023612">
    <property type="entry name" value="Peptidase_M4"/>
</dbReference>
<keyword evidence="3" id="KW-0479">Metal-binding</keyword>
<comment type="subcellular location">
    <subcellularLocation>
        <location evidence="8">Secreted</location>
    </subcellularLocation>
</comment>
<keyword evidence="8" id="KW-0964">Secreted</keyword>
<comment type="similarity">
    <text evidence="1 8">Belongs to the peptidase M4 family.</text>
</comment>
<comment type="function">
    <text evidence="8">Extracellular zinc metalloprotease.</text>
</comment>
<dbReference type="PRINTS" id="PR00730">
    <property type="entry name" value="THERMOLYSIN"/>
</dbReference>
<feature type="domain" description="Peptidase M4 C-terminal" evidence="11">
    <location>
        <begin position="475"/>
        <end position="632"/>
    </location>
</feature>
<sequence>MKRKITSIALSTVMTGSMLFAPVANAQDVTPNKIVVNENVQVESTEENLVDEVKEEAKVIKEEVEKEEVKKEEVEKEEVKKEEVEKEEVKKEEVKKEEVKKEEVEKEEVKKEEVEKEEVKQEEVKEIARLEEKSGLEFIEVENSAKTSIDMDGVVEFFEQNKETFKIDNPRDEFEMISKNTDKIGNTHIKLQQLYKGNPLYGKEYVVHFDKEGSIYAINGKLDNAIYDKVSRRSKRSMGIDQTTAIEAAKTEVGAEKLINEPEVSKYLYDLDGRYVPVYEVRLAVAEPELADWKIFVSETNGAILEKNNRLATANVKGSGIGVLGDEKEIGLNYNRGKYEMKDAVSSTTNIITYDATNVPTQWGDYWASLYLPGDLMIDKDKQFDADNQKAAVDAHKYASYVYKYYKDNFNRNSIDGKGMDIISSVHYGKNYSNAAWVGTQMIYGDGDGVEAIALSGSLDVVGHEITHGVTEHTANLEYKDQSGALNESFSDVFGALMEFEYQPEKADYLLGEDIWTPNNPNDALRDMADPGSDKAYRAQPAHMDDYLNTTQDHGGVHSNSGIPNKAAYNVMQSVGHEKTGQIYYHALTNYLVKTSDFHDARLALIQSAKDLYGNNSSEARDVAQAFDSVGVY</sequence>
<name>A0ABY8E9D1_9FIRM</name>
<dbReference type="Pfam" id="PF02868">
    <property type="entry name" value="Peptidase_M4_C"/>
    <property type="match status" value="1"/>
</dbReference>
<feature type="domain" description="Peptidase M4" evidence="10">
    <location>
        <begin position="318"/>
        <end position="472"/>
    </location>
</feature>
<evidence type="ECO:0000313" key="14">
    <source>
        <dbReference type="Proteomes" id="UP001222800"/>
    </source>
</evidence>
<keyword evidence="5 8" id="KW-0378">Hydrolase</keyword>
<dbReference type="Gene3D" id="3.10.170.10">
    <property type="match status" value="1"/>
</dbReference>
<keyword evidence="4 8" id="KW-0732">Signal</keyword>
<keyword evidence="9" id="KW-0175">Coiled coil</keyword>
<dbReference type="Gene3D" id="3.10.450.490">
    <property type="match status" value="1"/>
</dbReference>
<keyword evidence="7 8" id="KW-0482">Metalloprotease</keyword>
<evidence type="ECO:0000256" key="9">
    <source>
        <dbReference type="SAM" id="Coils"/>
    </source>
</evidence>
<keyword evidence="6 8" id="KW-0862">Zinc</keyword>
<evidence type="ECO:0000256" key="4">
    <source>
        <dbReference type="ARBA" id="ARBA00022729"/>
    </source>
</evidence>
<keyword evidence="2 8" id="KW-0645">Protease</keyword>